<feature type="chain" id="PRO_5038647803" evidence="12">
    <location>
        <begin position="24"/>
        <end position="552"/>
    </location>
</feature>
<keyword evidence="5" id="KW-0677">Repeat</keyword>
<reference evidence="15" key="1">
    <citation type="submission" date="2021-01" db="EMBL/GenBank/DDBJ databases">
        <authorList>
            <person name="Zahm M."/>
            <person name="Roques C."/>
            <person name="Cabau C."/>
            <person name="Klopp C."/>
            <person name="Donnadieu C."/>
            <person name="Jouanno E."/>
            <person name="Lampietro C."/>
            <person name="Louis A."/>
            <person name="Herpin A."/>
            <person name="Echchiki A."/>
            <person name="Berthelot C."/>
            <person name="Parey E."/>
            <person name="Roest-Crollius H."/>
            <person name="Braasch I."/>
            <person name="Postlethwait J."/>
            <person name="Bobe J."/>
            <person name="Montfort J."/>
            <person name="Bouchez O."/>
            <person name="Begum T."/>
            <person name="Mejri S."/>
            <person name="Adams A."/>
            <person name="Chen W.-J."/>
            <person name="Guiguen Y."/>
        </authorList>
    </citation>
    <scope>NUCLEOTIDE SEQUENCE</scope>
    <source>
        <strain evidence="15">YG-15Mar2019-1</strain>
        <tissue evidence="15">Brain</tissue>
    </source>
</reference>
<dbReference type="FunFam" id="2.60.40.10:FF:000188">
    <property type="entry name" value="Interleukin-1 receptor accessory protein-like 1"/>
    <property type="match status" value="1"/>
</dbReference>
<dbReference type="SUPFAM" id="SSF48726">
    <property type="entry name" value="Immunoglobulin"/>
    <property type="match status" value="2"/>
</dbReference>
<proteinExistence type="inferred from homology"/>
<feature type="domain" description="TIR" evidence="13">
    <location>
        <begin position="391"/>
        <end position="534"/>
    </location>
</feature>
<evidence type="ECO:0000256" key="6">
    <source>
        <dbReference type="ARBA" id="ARBA00022801"/>
    </source>
</evidence>
<dbReference type="PANTHER" id="PTHR11890">
    <property type="entry name" value="INTERLEUKIN-1 RECEPTOR FAMILY MEMBER"/>
    <property type="match status" value="1"/>
</dbReference>
<dbReference type="OrthoDB" id="6132459at2759"/>
<dbReference type="Proteomes" id="UP001046870">
    <property type="component" value="Chromosome 15"/>
</dbReference>
<evidence type="ECO:0000256" key="4">
    <source>
        <dbReference type="ARBA" id="ARBA00022729"/>
    </source>
</evidence>
<dbReference type="GO" id="GO:0005576">
    <property type="term" value="C:extracellular region"/>
    <property type="evidence" value="ECO:0007669"/>
    <property type="project" value="UniProtKB-SubCell"/>
</dbReference>
<comment type="subcellular location">
    <subcellularLocation>
        <location evidence="1">Secreted</location>
    </subcellularLocation>
</comment>
<dbReference type="GO" id="GO:0004908">
    <property type="term" value="F:interleukin-1 receptor activity"/>
    <property type="evidence" value="ECO:0007669"/>
    <property type="project" value="InterPro"/>
</dbReference>
<dbReference type="InterPro" id="IPR007110">
    <property type="entry name" value="Ig-like_dom"/>
</dbReference>
<dbReference type="Gene3D" id="3.40.50.10140">
    <property type="entry name" value="Toll/interleukin-1 receptor homology (TIR) domain"/>
    <property type="match status" value="1"/>
</dbReference>
<dbReference type="InterPro" id="IPR015621">
    <property type="entry name" value="IL-1_rcpt_fam"/>
</dbReference>
<organism evidence="15 16">
    <name type="scientific">Megalops atlanticus</name>
    <name type="common">Tarpon</name>
    <name type="synonym">Clupea gigantea</name>
    <dbReference type="NCBI Taxonomy" id="7932"/>
    <lineage>
        <taxon>Eukaryota</taxon>
        <taxon>Metazoa</taxon>
        <taxon>Chordata</taxon>
        <taxon>Craniata</taxon>
        <taxon>Vertebrata</taxon>
        <taxon>Euteleostomi</taxon>
        <taxon>Actinopterygii</taxon>
        <taxon>Neopterygii</taxon>
        <taxon>Teleostei</taxon>
        <taxon>Elopiformes</taxon>
        <taxon>Megalopidae</taxon>
        <taxon>Megalops</taxon>
    </lineage>
</organism>
<dbReference type="SUPFAM" id="SSF52200">
    <property type="entry name" value="Toll/Interleukin receptor TIR domain"/>
    <property type="match status" value="1"/>
</dbReference>
<evidence type="ECO:0000256" key="12">
    <source>
        <dbReference type="SAM" id="SignalP"/>
    </source>
</evidence>
<keyword evidence="6" id="KW-0378">Hydrolase</keyword>
<dbReference type="InterPro" id="IPR036179">
    <property type="entry name" value="Ig-like_dom_sf"/>
</dbReference>
<dbReference type="InterPro" id="IPR004074">
    <property type="entry name" value="IL-1_rcpt_I/II-typ"/>
</dbReference>
<dbReference type="GO" id="GO:0016787">
    <property type="term" value="F:hydrolase activity"/>
    <property type="evidence" value="ECO:0007669"/>
    <property type="project" value="UniProtKB-KW"/>
</dbReference>
<keyword evidence="9" id="KW-0325">Glycoprotein</keyword>
<name>A0A9D3PRT0_MEGAT</name>
<dbReference type="SMART" id="SM00255">
    <property type="entry name" value="TIR"/>
    <property type="match status" value="1"/>
</dbReference>
<dbReference type="Pfam" id="PF00047">
    <property type="entry name" value="ig"/>
    <property type="match status" value="1"/>
</dbReference>
<dbReference type="SMART" id="SM00409">
    <property type="entry name" value="IG"/>
    <property type="match status" value="3"/>
</dbReference>
<dbReference type="PROSITE" id="PS50104">
    <property type="entry name" value="TIR"/>
    <property type="match status" value="1"/>
</dbReference>
<dbReference type="InterPro" id="IPR013783">
    <property type="entry name" value="Ig-like_fold"/>
</dbReference>
<dbReference type="InterPro" id="IPR013151">
    <property type="entry name" value="Immunoglobulin_dom"/>
</dbReference>
<dbReference type="EMBL" id="JAFDVH010000015">
    <property type="protein sequence ID" value="KAG7463619.1"/>
    <property type="molecule type" value="Genomic_DNA"/>
</dbReference>
<comment type="caution">
    <text evidence="15">The sequence shown here is derived from an EMBL/GenBank/DDBJ whole genome shotgun (WGS) entry which is preliminary data.</text>
</comment>
<keyword evidence="11" id="KW-0472">Membrane</keyword>
<dbReference type="PANTHER" id="PTHR11890:SF3">
    <property type="entry name" value="INTERLEUKIN-1 RECEPTOR TYPE 2"/>
    <property type="match status" value="1"/>
</dbReference>
<feature type="transmembrane region" description="Helical" evidence="11">
    <location>
        <begin position="344"/>
        <end position="364"/>
    </location>
</feature>
<evidence type="ECO:0000256" key="7">
    <source>
        <dbReference type="ARBA" id="ARBA00023027"/>
    </source>
</evidence>
<feature type="domain" description="Ig-like" evidence="14">
    <location>
        <begin position="42"/>
        <end position="121"/>
    </location>
</feature>
<accession>A0A9D3PRT0</accession>
<dbReference type="InterPro" id="IPR003599">
    <property type="entry name" value="Ig_sub"/>
</dbReference>
<keyword evidence="16" id="KW-1185">Reference proteome</keyword>
<dbReference type="InterPro" id="IPR035897">
    <property type="entry name" value="Toll_tir_struct_dom_sf"/>
</dbReference>
<keyword evidence="11" id="KW-1133">Transmembrane helix</keyword>
<evidence type="ECO:0000259" key="13">
    <source>
        <dbReference type="PROSITE" id="PS50104"/>
    </source>
</evidence>
<evidence type="ECO:0000256" key="8">
    <source>
        <dbReference type="ARBA" id="ARBA00023157"/>
    </source>
</evidence>
<evidence type="ECO:0000256" key="2">
    <source>
        <dbReference type="ARBA" id="ARBA00009752"/>
    </source>
</evidence>
<dbReference type="AlphaFoldDB" id="A0A9D3PRT0"/>
<dbReference type="PROSITE" id="PS50835">
    <property type="entry name" value="IG_LIKE"/>
    <property type="match status" value="2"/>
</dbReference>
<dbReference type="InterPro" id="IPR000157">
    <property type="entry name" value="TIR_dom"/>
</dbReference>
<dbReference type="PRINTS" id="PR01536">
    <property type="entry name" value="INTRLKN1R12F"/>
</dbReference>
<evidence type="ECO:0000256" key="10">
    <source>
        <dbReference type="ARBA" id="ARBA00023319"/>
    </source>
</evidence>
<dbReference type="Gene3D" id="2.60.40.10">
    <property type="entry name" value="Immunoglobulins"/>
    <property type="match status" value="3"/>
</dbReference>
<gene>
    <name evidence="15" type="ORF">MATL_G00178530</name>
</gene>
<evidence type="ECO:0000259" key="14">
    <source>
        <dbReference type="PROSITE" id="PS50835"/>
    </source>
</evidence>
<dbReference type="Pfam" id="PF01582">
    <property type="entry name" value="TIR"/>
    <property type="match status" value="1"/>
</dbReference>
<protein>
    <submittedName>
        <fullName evidence="15">Uncharacterized protein</fullName>
    </submittedName>
</protein>
<evidence type="ECO:0000313" key="16">
    <source>
        <dbReference type="Proteomes" id="UP001046870"/>
    </source>
</evidence>
<keyword evidence="7" id="KW-0520">NAD</keyword>
<feature type="signal peptide" evidence="12">
    <location>
        <begin position="1"/>
        <end position="23"/>
    </location>
</feature>
<feature type="domain" description="Ig-like" evidence="14">
    <location>
        <begin position="148"/>
        <end position="220"/>
    </location>
</feature>
<keyword evidence="11" id="KW-0812">Transmembrane</keyword>
<evidence type="ECO:0000256" key="5">
    <source>
        <dbReference type="ARBA" id="ARBA00022737"/>
    </source>
</evidence>
<keyword evidence="4 12" id="KW-0732">Signal</keyword>
<sequence length="552" mass="61971">MGLKSLILLMSAVFLSTVAVAAGEECRDYKVQFERVFTVPEEAAVLNCTLASPDVFDLSSTSYNISWYEQRTGRELSTGAGRIWARETMLWFLNSTMEDAGHYECVLRTSNKCFKQTSVLVVNETKLGDCGRPNKAIQMLTVIANGHLSCPLFTYMSHADSYSLKWYKGCDLIQDGHKYKYVGQNKLLVQHVSPSDTGDYTCRVTFSLAGTVGHAAETIQCQVKEEWNLRPWMSEPVNETIKAHLGSPFSKTCKVFVPGQGNHMVLVYWYDEFDLISTDASNRVHQTHLSKVKGENGEWVQALLNFTAVKEEDFNHTYLCVVISDRDFITGNFTLQPSDPDLRLPLVILFTGLVLAFFVGVAAYRTLKIDVVLCCRNSFPYLYTGSGADGKVYDAYVVYPRMSEGGSCRSAEAFALHTLPHVLERMSIVDSVQENMAKSRRLLLLYTASTFSESGSALLFEQQAGTHSALVEGTIRVILVELEEVTDYSLFPESVLHLRRKQGAIRWWKRRGGRREGSALCPSSRFWKQVRYNMPLRGGPAACLEKNSLLNL</sequence>
<keyword evidence="8" id="KW-1015">Disulfide bond</keyword>
<evidence type="ECO:0000256" key="9">
    <source>
        <dbReference type="ARBA" id="ARBA00023180"/>
    </source>
</evidence>
<comment type="similarity">
    <text evidence="2">Belongs to the interleukin-1 receptor family.</text>
</comment>
<keyword evidence="10" id="KW-0393">Immunoglobulin domain</keyword>
<evidence type="ECO:0000256" key="11">
    <source>
        <dbReference type="SAM" id="Phobius"/>
    </source>
</evidence>
<keyword evidence="3" id="KW-0964">Secreted</keyword>
<evidence type="ECO:0000256" key="1">
    <source>
        <dbReference type="ARBA" id="ARBA00004613"/>
    </source>
</evidence>
<dbReference type="PRINTS" id="PR01537">
    <property type="entry name" value="INTRLKN1R1F"/>
</dbReference>
<evidence type="ECO:0000256" key="3">
    <source>
        <dbReference type="ARBA" id="ARBA00022525"/>
    </source>
</evidence>
<evidence type="ECO:0000313" key="15">
    <source>
        <dbReference type="EMBL" id="KAG7463619.1"/>
    </source>
</evidence>